<dbReference type="InterPro" id="IPR036047">
    <property type="entry name" value="F-box-like_dom_sf"/>
</dbReference>
<feature type="region of interest" description="Disordered" evidence="1">
    <location>
        <begin position="1"/>
        <end position="74"/>
    </location>
</feature>
<proteinExistence type="predicted"/>
<evidence type="ECO:0000256" key="1">
    <source>
        <dbReference type="SAM" id="MobiDB-lite"/>
    </source>
</evidence>
<name>A0AAD8XF28_GLOAC</name>
<dbReference type="Proteomes" id="UP001244207">
    <property type="component" value="Unassembled WGS sequence"/>
</dbReference>
<dbReference type="EMBL" id="JAHMHS010000101">
    <property type="protein sequence ID" value="KAK1718740.1"/>
    <property type="molecule type" value="Genomic_DNA"/>
</dbReference>
<dbReference type="SUPFAM" id="SSF81383">
    <property type="entry name" value="F-box domain"/>
    <property type="match status" value="1"/>
</dbReference>
<feature type="compositionally biased region" description="Polar residues" evidence="1">
    <location>
        <begin position="39"/>
        <end position="55"/>
    </location>
</feature>
<comment type="caution">
    <text evidence="2">The sequence shown here is derived from an EMBL/GenBank/DDBJ whole genome shotgun (WGS) entry which is preliminary data.</text>
</comment>
<reference evidence="2" key="1">
    <citation type="submission" date="2021-12" db="EMBL/GenBank/DDBJ databases">
        <title>Comparative genomics, transcriptomics and evolutionary studies reveal genomic signatures of adaptation to plant cell wall in hemibiotrophic fungi.</title>
        <authorList>
            <consortium name="DOE Joint Genome Institute"/>
            <person name="Baroncelli R."/>
            <person name="Diaz J.F."/>
            <person name="Benocci T."/>
            <person name="Peng M."/>
            <person name="Battaglia E."/>
            <person name="Haridas S."/>
            <person name="Andreopoulos W."/>
            <person name="Labutti K."/>
            <person name="Pangilinan J."/>
            <person name="Floch G.L."/>
            <person name="Makela M.R."/>
            <person name="Henrissat B."/>
            <person name="Grigoriev I.V."/>
            <person name="Crouch J.A."/>
            <person name="De Vries R.P."/>
            <person name="Sukno S.A."/>
            <person name="Thon M.R."/>
        </authorList>
    </citation>
    <scope>NUCLEOTIDE SEQUENCE</scope>
    <source>
        <strain evidence="2">CBS 112980</strain>
    </source>
</reference>
<evidence type="ECO:0008006" key="4">
    <source>
        <dbReference type="Google" id="ProtNLM"/>
    </source>
</evidence>
<accession>A0AAD8XF28</accession>
<gene>
    <name evidence="2" type="ORF">BDZ83DRAFT_19165</name>
</gene>
<evidence type="ECO:0000313" key="3">
    <source>
        <dbReference type="Proteomes" id="UP001244207"/>
    </source>
</evidence>
<protein>
    <recommendedName>
        <fullName evidence="4">F-box domain-containing protein</fullName>
    </recommendedName>
</protein>
<dbReference type="AlphaFoldDB" id="A0AAD8XF28"/>
<keyword evidence="3" id="KW-1185">Reference proteome</keyword>
<dbReference type="RefSeq" id="XP_060361240.1">
    <property type="nucleotide sequence ID" value="XM_060501600.1"/>
</dbReference>
<evidence type="ECO:0000313" key="2">
    <source>
        <dbReference type="EMBL" id="KAK1718740.1"/>
    </source>
</evidence>
<organism evidence="2 3">
    <name type="scientific">Glomerella acutata</name>
    <name type="common">Colletotrichum acutatum</name>
    <dbReference type="NCBI Taxonomy" id="27357"/>
    <lineage>
        <taxon>Eukaryota</taxon>
        <taxon>Fungi</taxon>
        <taxon>Dikarya</taxon>
        <taxon>Ascomycota</taxon>
        <taxon>Pezizomycotina</taxon>
        <taxon>Sordariomycetes</taxon>
        <taxon>Hypocreomycetidae</taxon>
        <taxon>Glomerellales</taxon>
        <taxon>Glomerellaceae</taxon>
        <taxon>Colletotrichum</taxon>
        <taxon>Colletotrichum acutatum species complex</taxon>
    </lineage>
</organism>
<dbReference type="GeneID" id="85385499"/>
<sequence>MSRKPAEFSAETAGFCTLPSGAKYSSQSEIDEAQEAPKVTNQTNTPSIETTSSPIVSPRVNRSRQVALREGQETPEVSDHIRIPQIERIGTQPITPLGGPSSWEIKFDGNLRPSLLIRLLDELLLLIMQTLDTVDIYMLRQVSFTFWGIYQGKTFAKFHCIKKDDHIRVRLLHSRMTGKISTNKETRLRVKETGFCVACSTRRKMPDFSRSCWLFYCSKFLFCSECGHRHPKLHFSYHQRNQPSETCRCIGSEGVARLCPHIAVSPSSLRRAIKNEEGVDTALLKMGDRFCFARCKDCRDIASSVLAKYDPTDMVSFTPWYAPRVILKTCVPSRP</sequence>